<dbReference type="GO" id="GO:0050660">
    <property type="term" value="F:flavin adenine dinucleotide binding"/>
    <property type="evidence" value="ECO:0007669"/>
    <property type="project" value="InterPro"/>
</dbReference>
<evidence type="ECO:0000256" key="17">
    <source>
        <dbReference type="RuleBase" id="RU362125"/>
    </source>
</evidence>
<keyword evidence="10 17" id="KW-0560">Oxidoreductase</keyword>
<evidence type="ECO:0000256" key="6">
    <source>
        <dbReference type="ARBA" id="ARBA00022792"/>
    </source>
</evidence>
<comment type="cofactor">
    <cofactor evidence="1 17">
        <name>FAD</name>
        <dbReference type="ChEBI" id="CHEBI:57692"/>
    </cofactor>
</comment>
<dbReference type="AlphaFoldDB" id="A0A2G8KAM2"/>
<evidence type="ECO:0000256" key="4">
    <source>
        <dbReference type="ARBA" id="ARBA00022553"/>
    </source>
</evidence>
<comment type="catalytic activity">
    <reaction evidence="13">
        <text>oxidized [electron-transfer flavoprotein] + hexadecanoyl-CoA + H(+) = (2E)-hexadecenoyl-CoA + reduced [electron-transfer flavoprotein]</text>
        <dbReference type="Rhea" id="RHEA:43448"/>
        <dbReference type="Rhea" id="RHEA-COMP:10685"/>
        <dbReference type="Rhea" id="RHEA-COMP:10686"/>
        <dbReference type="ChEBI" id="CHEBI:15378"/>
        <dbReference type="ChEBI" id="CHEBI:57379"/>
        <dbReference type="ChEBI" id="CHEBI:57692"/>
        <dbReference type="ChEBI" id="CHEBI:58307"/>
        <dbReference type="ChEBI" id="CHEBI:61526"/>
    </reaction>
    <physiologicalReaction direction="left-to-right" evidence="13">
        <dbReference type="Rhea" id="RHEA:43449"/>
    </physiologicalReaction>
</comment>
<sequence length="647" mass="70973">MYRRALQKSITSHFTGKSPEFVKCSSGAIVRLINTTSKSSQESAVAQKSDNAVASSTPATGIGFAKNICLGKINKSDVFPYPEISHEDFTELNQLCEPIEKYFSEKVDSKQIDIDAKIDAETLQGLKDLGLFGQQIPEEYGGLNLNNTKYARIAEITAQDGAIGVTLAAHQAIGLKGILIAGNEAQKQKYLPRLATGELVAAFCLTEPSSGSDAASIQTRATLSPDGKHFHLNGGKIWISNGGIADVFTVFARTEVTNEKGEKQDKITGFIVERAFGGITSGKPEDKLGIRGSNTCEVHFEDTPVPIENVLGEVGSGFKLAMNILNSGRFSMGSSGSGMIRRMVAQVTEHATNRKQFNTKLKDFGLIQEKIAQMTVTAYAMESMAYLTAGMLDRPGEKDCSVEAAMVKIFSSEGCWYSVSEALQILGGLGYMKDYPYERYMRDCRILLIFEGTNEILRMYVALTCMQHAGKELQETLRKLRAPLSNPGFVYKSLSKRVLYRMGVTPKVPVFHEDDATHPTLKESADELSKSITVFGFSVESILAKYKKDIVREQMVLKRVADVLIDIYAMTAVLSRATRSISWGLPNNEHETLLAKTFCSQASKRIQQNLAEIADGDGNGDDNLKRIATEVCDNRGFKAVHALTKEF</sequence>
<dbReference type="EMBL" id="MRZV01000737">
    <property type="protein sequence ID" value="PIK45058.1"/>
    <property type="molecule type" value="Genomic_DNA"/>
</dbReference>
<evidence type="ECO:0000259" key="19">
    <source>
        <dbReference type="Pfam" id="PF02770"/>
    </source>
</evidence>
<dbReference type="InterPro" id="IPR006091">
    <property type="entry name" value="Acyl-CoA_Oxase/DH_mid-dom"/>
</dbReference>
<keyword evidence="23" id="KW-1185">Reference proteome</keyword>
<dbReference type="InterPro" id="IPR046373">
    <property type="entry name" value="Acyl-CoA_Oxase/DH_mid-dom_sf"/>
</dbReference>
<evidence type="ECO:0000313" key="22">
    <source>
        <dbReference type="EMBL" id="PIK45058.1"/>
    </source>
</evidence>
<dbReference type="FunFam" id="1.10.540.10:FF:000001">
    <property type="entry name" value="Very long-chain-specific acyl-CoA dehydrogenase, mitochondrial"/>
    <property type="match status" value="1"/>
</dbReference>
<evidence type="ECO:0000256" key="13">
    <source>
        <dbReference type="ARBA" id="ARBA00047916"/>
    </source>
</evidence>
<protein>
    <submittedName>
        <fullName evidence="22">Putative acyl-CoA dehydrogenase family member 9, mitochondrial</fullName>
    </submittedName>
</protein>
<dbReference type="FunFam" id="2.40.110.10:FF:000006">
    <property type="entry name" value="very long-chain specific acyl-CoA dehydrogenase, mitochondrial"/>
    <property type="match status" value="1"/>
</dbReference>
<evidence type="ECO:0000256" key="7">
    <source>
        <dbReference type="ARBA" id="ARBA00022827"/>
    </source>
</evidence>
<evidence type="ECO:0000259" key="18">
    <source>
        <dbReference type="Pfam" id="PF00441"/>
    </source>
</evidence>
<dbReference type="PANTHER" id="PTHR43884">
    <property type="entry name" value="ACYL-COA DEHYDROGENASE"/>
    <property type="match status" value="1"/>
</dbReference>
<dbReference type="Proteomes" id="UP000230750">
    <property type="component" value="Unassembled WGS sequence"/>
</dbReference>
<comment type="catalytic activity">
    <reaction evidence="14">
        <text>tetradecanoyl-CoA + oxidized [electron-transfer flavoprotein] + H(+) = (2E)-tetradecenoyl-CoA + reduced [electron-transfer flavoprotein]</text>
        <dbReference type="Rhea" id="RHEA:47316"/>
        <dbReference type="Rhea" id="RHEA-COMP:10685"/>
        <dbReference type="Rhea" id="RHEA-COMP:10686"/>
        <dbReference type="ChEBI" id="CHEBI:15378"/>
        <dbReference type="ChEBI" id="CHEBI:57385"/>
        <dbReference type="ChEBI" id="CHEBI:57692"/>
        <dbReference type="ChEBI" id="CHEBI:58307"/>
        <dbReference type="ChEBI" id="CHEBI:61405"/>
    </reaction>
    <physiologicalReaction direction="left-to-right" evidence="14">
        <dbReference type="Rhea" id="RHEA:47317"/>
    </physiologicalReaction>
</comment>
<dbReference type="InterPro" id="IPR009075">
    <property type="entry name" value="AcylCo_DH/oxidase_C"/>
</dbReference>
<feature type="domain" description="Acyl-CoA oxidase/dehydrogenase middle" evidence="19">
    <location>
        <begin position="202"/>
        <end position="302"/>
    </location>
</feature>
<dbReference type="GO" id="GO:0006631">
    <property type="term" value="P:fatty acid metabolic process"/>
    <property type="evidence" value="ECO:0007669"/>
    <property type="project" value="UniProtKB-ARBA"/>
</dbReference>
<proteinExistence type="inferred from homology"/>
<keyword evidence="8" id="KW-0809">Transit peptide</keyword>
<dbReference type="OrthoDB" id="2588832at2759"/>
<name>A0A2G8KAM2_STIJA</name>
<reference evidence="22 23" key="1">
    <citation type="journal article" date="2017" name="PLoS Biol.">
        <title>The sea cucumber genome provides insights into morphological evolution and visceral regeneration.</title>
        <authorList>
            <person name="Zhang X."/>
            <person name="Sun L."/>
            <person name="Yuan J."/>
            <person name="Sun Y."/>
            <person name="Gao Y."/>
            <person name="Zhang L."/>
            <person name="Li S."/>
            <person name="Dai H."/>
            <person name="Hamel J.F."/>
            <person name="Liu C."/>
            <person name="Yu Y."/>
            <person name="Liu S."/>
            <person name="Lin W."/>
            <person name="Guo K."/>
            <person name="Jin S."/>
            <person name="Xu P."/>
            <person name="Storey K.B."/>
            <person name="Huan P."/>
            <person name="Zhang T."/>
            <person name="Zhou Y."/>
            <person name="Zhang J."/>
            <person name="Lin C."/>
            <person name="Li X."/>
            <person name="Xing L."/>
            <person name="Huo D."/>
            <person name="Sun M."/>
            <person name="Wang L."/>
            <person name="Mercier A."/>
            <person name="Li F."/>
            <person name="Yang H."/>
            <person name="Xiang J."/>
        </authorList>
    </citation>
    <scope>NUCLEOTIDE SEQUENCE [LARGE SCALE GENOMIC DNA]</scope>
    <source>
        <strain evidence="22">Shaxun</strain>
        <tissue evidence="22">Muscle</tissue>
    </source>
</reference>
<evidence type="ECO:0000256" key="9">
    <source>
        <dbReference type="ARBA" id="ARBA00022990"/>
    </source>
</evidence>
<evidence type="ECO:0000256" key="8">
    <source>
        <dbReference type="ARBA" id="ARBA00022946"/>
    </source>
</evidence>
<dbReference type="PROSITE" id="PS00073">
    <property type="entry name" value="ACYL_COA_DH_2"/>
    <property type="match status" value="1"/>
</dbReference>
<feature type="domain" description="Acyl-CoA dehydrogenase/oxidase N-terminal" evidence="20">
    <location>
        <begin position="93"/>
        <end position="198"/>
    </location>
</feature>
<dbReference type="GO" id="GO:0005743">
    <property type="term" value="C:mitochondrial inner membrane"/>
    <property type="evidence" value="ECO:0007669"/>
    <property type="project" value="UniProtKB-SubCell"/>
</dbReference>
<evidence type="ECO:0000256" key="5">
    <source>
        <dbReference type="ARBA" id="ARBA00022630"/>
    </source>
</evidence>
<evidence type="ECO:0000256" key="16">
    <source>
        <dbReference type="ARBA" id="ARBA00049224"/>
    </source>
</evidence>
<evidence type="ECO:0000259" key="20">
    <source>
        <dbReference type="Pfam" id="PF02771"/>
    </source>
</evidence>
<dbReference type="InterPro" id="IPR036250">
    <property type="entry name" value="AcylCo_DH-like_C"/>
</dbReference>
<dbReference type="Gene3D" id="1.10.540.10">
    <property type="entry name" value="Acyl-CoA dehydrogenase/oxidase, N-terminal domain"/>
    <property type="match status" value="1"/>
</dbReference>
<keyword evidence="12" id="KW-0472">Membrane</keyword>
<evidence type="ECO:0000256" key="11">
    <source>
        <dbReference type="ARBA" id="ARBA00023128"/>
    </source>
</evidence>
<dbReference type="InterPro" id="IPR006089">
    <property type="entry name" value="Acyl-CoA_DH_CS"/>
</dbReference>
<feature type="domain" description="ACAD9/ACADV-like C-terminal" evidence="21">
    <location>
        <begin position="519"/>
        <end position="636"/>
    </location>
</feature>
<dbReference type="STRING" id="307972.A0A2G8KAM2"/>
<dbReference type="PROSITE" id="PS00072">
    <property type="entry name" value="ACYL_COA_DH_1"/>
    <property type="match status" value="1"/>
</dbReference>
<dbReference type="Gene3D" id="1.20.140.10">
    <property type="entry name" value="Butyryl-CoA Dehydrogenase, subunit A, domain 3"/>
    <property type="match status" value="2"/>
</dbReference>
<evidence type="ECO:0000313" key="23">
    <source>
        <dbReference type="Proteomes" id="UP000230750"/>
    </source>
</evidence>
<evidence type="ECO:0000256" key="15">
    <source>
        <dbReference type="ARBA" id="ARBA00049140"/>
    </source>
</evidence>
<feature type="domain" description="Acyl-CoA dehydrogenase/oxidase C-terminal" evidence="18">
    <location>
        <begin position="315"/>
        <end position="462"/>
    </location>
</feature>
<keyword evidence="4" id="KW-0597">Phosphoprotein</keyword>
<comment type="similarity">
    <text evidence="3 17">Belongs to the acyl-CoA dehydrogenase family.</text>
</comment>
<dbReference type="InterPro" id="IPR049448">
    <property type="entry name" value="ACAD9/ACADV-like_C"/>
</dbReference>
<keyword evidence="6" id="KW-0999">Mitochondrion inner membrane</keyword>
<dbReference type="InterPro" id="IPR037069">
    <property type="entry name" value="AcylCoA_DH/ox_N_sf"/>
</dbReference>
<keyword evidence="9" id="KW-0007">Acetylation</keyword>
<dbReference type="Pfam" id="PF00441">
    <property type="entry name" value="Acyl-CoA_dh_1"/>
    <property type="match status" value="1"/>
</dbReference>
<dbReference type="InterPro" id="IPR009100">
    <property type="entry name" value="AcylCoA_DH/oxidase_NM_dom_sf"/>
</dbReference>
<dbReference type="PANTHER" id="PTHR43884:SF9">
    <property type="entry name" value="COMPLEX I ASSEMBLY FACTOR ACAD9, MITOCHONDRIAL"/>
    <property type="match status" value="1"/>
</dbReference>
<evidence type="ECO:0000256" key="2">
    <source>
        <dbReference type="ARBA" id="ARBA00004637"/>
    </source>
</evidence>
<dbReference type="Pfam" id="PF21343">
    <property type="entry name" value="ACAD9-ACADV_C"/>
    <property type="match status" value="1"/>
</dbReference>
<dbReference type="CDD" id="cd01161">
    <property type="entry name" value="VLCAD"/>
    <property type="match status" value="1"/>
</dbReference>
<evidence type="ECO:0000256" key="1">
    <source>
        <dbReference type="ARBA" id="ARBA00001974"/>
    </source>
</evidence>
<accession>A0A2G8KAM2</accession>
<dbReference type="Pfam" id="PF02770">
    <property type="entry name" value="Acyl-CoA_dh_M"/>
    <property type="match status" value="1"/>
</dbReference>
<evidence type="ECO:0000256" key="14">
    <source>
        <dbReference type="ARBA" id="ARBA00049038"/>
    </source>
</evidence>
<dbReference type="FunFam" id="1.20.140.10:FF:000008">
    <property type="entry name" value="acyl-CoA dehydrogenase family member 9, mitochondrial"/>
    <property type="match status" value="1"/>
</dbReference>
<keyword evidence="7 17" id="KW-0274">FAD</keyword>
<comment type="catalytic activity">
    <reaction evidence="16">
        <text>octadecanoyl-CoA + oxidized [electron-transfer flavoprotein] + H(+) = (2E)-octadecenoyl-CoA + reduced [electron-transfer flavoprotein]</text>
        <dbReference type="Rhea" id="RHEA:47240"/>
        <dbReference type="Rhea" id="RHEA-COMP:10685"/>
        <dbReference type="Rhea" id="RHEA-COMP:10686"/>
        <dbReference type="ChEBI" id="CHEBI:15378"/>
        <dbReference type="ChEBI" id="CHEBI:57394"/>
        <dbReference type="ChEBI" id="CHEBI:57692"/>
        <dbReference type="ChEBI" id="CHEBI:58307"/>
        <dbReference type="ChEBI" id="CHEBI:71412"/>
    </reaction>
    <physiologicalReaction direction="left-to-right" evidence="16">
        <dbReference type="Rhea" id="RHEA:47241"/>
    </physiologicalReaction>
</comment>
<dbReference type="InterPro" id="IPR013786">
    <property type="entry name" value="AcylCoA_DH/ox_N"/>
</dbReference>
<gene>
    <name evidence="22" type="ORF">BSL78_18084</name>
</gene>
<dbReference type="GO" id="GO:0003995">
    <property type="term" value="F:acyl-CoA dehydrogenase activity"/>
    <property type="evidence" value="ECO:0007669"/>
    <property type="project" value="InterPro"/>
</dbReference>
<comment type="catalytic activity">
    <reaction evidence="15">
        <text>eicosanoyl-CoA + oxidized [electron-transfer flavoprotein] + H(+) = (2E)-eicosenoyl-CoA + reduced [electron-transfer flavoprotein]</text>
        <dbReference type="Rhea" id="RHEA:47236"/>
        <dbReference type="Rhea" id="RHEA-COMP:10685"/>
        <dbReference type="Rhea" id="RHEA-COMP:10686"/>
        <dbReference type="ChEBI" id="CHEBI:15378"/>
        <dbReference type="ChEBI" id="CHEBI:57380"/>
        <dbReference type="ChEBI" id="CHEBI:57692"/>
        <dbReference type="ChEBI" id="CHEBI:58307"/>
        <dbReference type="ChEBI" id="CHEBI:74691"/>
    </reaction>
    <physiologicalReaction direction="left-to-right" evidence="15">
        <dbReference type="Rhea" id="RHEA:47237"/>
    </physiologicalReaction>
</comment>
<dbReference type="SUPFAM" id="SSF47203">
    <property type="entry name" value="Acyl-CoA dehydrogenase C-terminal domain-like"/>
    <property type="match status" value="2"/>
</dbReference>
<comment type="subcellular location">
    <subcellularLocation>
        <location evidence="2">Mitochondrion inner membrane</location>
        <topology evidence="2">Peripheral membrane protein</topology>
    </subcellularLocation>
</comment>
<dbReference type="Gene3D" id="2.40.110.10">
    <property type="entry name" value="Butyryl-CoA Dehydrogenase, subunit A, domain 2"/>
    <property type="match status" value="1"/>
</dbReference>
<keyword evidence="11" id="KW-0496">Mitochondrion</keyword>
<evidence type="ECO:0000256" key="3">
    <source>
        <dbReference type="ARBA" id="ARBA00009347"/>
    </source>
</evidence>
<keyword evidence="5 17" id="KW-0285">Flavoprotein</keyword>
<evidence type="ECO:0000256" key="10">
    <source>
        <dbReference type="ARBA" id="ARBA00023002"/>
    </source>
</evidence>
<comment type="caution">
    <text evidence="22">The sequence shown here is derived from an EMBL/GenBank/DDBJ whole genome shotgun (WGS) entry which is preliminary data.</text>
</comment>
<dbReference type="SUPFAM" id="SSF56645">
    <property type="entry name" value="Acyl-CoA dehydrogenase NM domain-like"/>
    <property type="match status" value="1"/>
</dbReference>
<evidence type="ECO:0000259" key="21">
    <source>
        <dbReference type="Pfam" id="PF21343"/>
    </source>
</evidence>
<dbReference type="Pfam" id="PF02771">
    <property type="entry name" value="Acyl-CoA_dh_N"/>
    <property type="match status" value="1"/>
</dbReference>
<organism evidence="22 23">
    <name type="scientific">Stichopus japonicus</name>
    <name type="common">Sea cucumber</name>
    <dbReference type="NCBI Taxonomy" id="307972"/>
    <lineage>
        <taxon>Eukaryota</taxon>
        <taxon>Metazoa</taxon>
        <taxon>Echinodermata</taxon>
        <taxon>Eleutherozoa</taxon>
        <taxon>Echinozoa</taxon>
        <taxon>Holothuroidea</taxon>
        <taxon>Aspidochirotacea</taxon>
        <taxon>Aspidochirotida</taxon>
        <taxon>Stichopodidae</taxon>
        <taxon>Apostichopus</taxon>
    </lineage>
</organism>
<evidence type="ECO:0000256" key="12">
    <source>
        <dbReference type="ARBA" id="ARBA00023136"/>
    </source>
</evidence>